<keyword evidence="3" id="KW-1185">Reference proteome</keyword>
<reference evidence="2 3" key="1">
    <citation type="submission" date="2018-08" db="EMBL/GenBank/DDBJ databases">
        <title>Draft genome sequence of Psychrilyobacter sp. strain SD5 isolated from Black Sea water.</title>
        <authorList>
            <person name="Yadav S."/>
            <person name="Villanueva L."/>
            <person name="Damste J.S.S."/>
        </authorList>
    </citation>
    <scope>NUCLEOTIDE SEQUENCE [LARGE SCALE GENOMIC DNA]</scope>
    <source>
        <strain evidence="2 3">SD5</strain>
    </source>
</reference>
<dbReference type="Proteomes" id="UP000263486">
    <property type="component" value="Unassembled WGS sequence"/>
</dbReference>
<dbReference type="InterPro" id="IPR038750">
    <property type="entry name" value="YczE/YyaS-like"/>
</dbReference>
<keyword evidence="1" id="KW-0472">Membrane</keyword>
<dbReference type="RefSeq" id="WP_114641700.1">
    <property type="nucleotide sequence ID" value="NZ_JAACIO010000007.1"/>
</dbReference>
<name>A0ABX9KJ29_9FUSO</name>
<dbReference type="EMBL" id="QUAJ01000006">
    <property type="protein sequence ID" value="REI42016.1"/>
    <property type="molecule type" value="Genomic_DNA"/>
</dbReference>
<protein>
    <submittedName>
        <fullName evidence="2">Membrane protein</fullName>
    </submittedName>
</protein>
<feature type="transmembrane region" description="Helical" evidence="1">
    <location>
        <begin position="7"/>
        <end position="27"/>
    </location>
</feature>
<accession>A0ABX9KJ29</accession>
<feature type="transmembrane region" description="Helical" evidence="1">
    <location>
        <begin position="72"/>
        <end position="93"/>
    </location>
</feature>
<gene>
    <name evidence="2" type="ORF">DYH56_04655</name>
</gene>
<feature type="transmembrane region" description="Helical" evidence="1">
    <location>
        <begin position="175"/>
        <end position="197"/>
    </location>
</feature>
<keyword evidence="1" id="KW-0812">Transmembrane</keyword>
<evidence type="ECO:0000313" key="2">
    <source>
        <dbReference type="EMBL" id="REI42016.1"/>
    </source>
</evidence>
<feature type="transmembrane region" description="Helical" evidence="1">
    <location>
        <begin position="47"/>
        <end position="65"/>
    </location>
</feature>
<keyword evidence="1" id="KW-1133">Transmembrane helix</keyword>
<dbReference type="PANTHER" id="PTHR40078">
    <property type="entry name" value="INTEGRAL MEMBRANE PROTEIN-RELATED"/>
    <property type="match status" value="1"/>
</dbReference>
<proteinExistence type="predicted"/>
<sequence length="214" mass="23923">MFLKVTYYLIGLFLLALGITFTLISDLGAGGWDALVENLYKLTGIKVGNWLIIIAFILLIVAAILKKEFLNYKAFIVSIILGKLIDFCYYPLIQVLKSESFIIKIFILFTGLILVGIGCAMMFVTKLPKNHTETFVFSIADTTEISYRKIKTTADVSALIIALVIGFKLKDFSNLGVGTVLSSFFMGSIIHYMMPLARNGLHYPKKIIFTPLQK</sequence>
<feature type="transmembrane region" description="Helical" evidence="1">
    <location>
        <begin position="105"/>
        <end position="124"/>
    </location>
</feature>
<dbReference type="Pfam" id="PF19700">
    <property type="entry name" value="DUF6198"/>
    <property type="match status" value="1"/>
</dbReference>
<organism evidence="2 3">
    <name type="scientific">Psychrilyobacter piezotolerans</name>
    <dbReference type="NCBI Taxonomy" id="2293438"/>
    <lineage>
        <taxon>Bacteria</taxon>
        <taxon>Fusobacteriati</taxon>
        <taxon>Fusobacteriota</taxon>
        <taxon>Fusobacteriia</taxon>
        <taxon>Fusobacteriales</taxon>
        <taxon>Fusobacteriaceae</taxon>
        <taxon>Psychrilyobacter</taxon>
    </lineage>
</organism>
<dbReference type="PANTHER" id="PTHR40078:SF1">
    <property type="entry name" value="INTEGRAL MEMBRANE PROTEIN"/>
    <property type="match status" value="1"/>
</dbReference>
<evidence type="ECO:0000313" key="3">
    <source>
        <dbReference type="Proteomes" id="UP000263486"/>
    </source>
</evidence>
<evidence type="ECO:0000256" key="1">
    <source>
        <dbReference type="SAM" id="Phobius"/>
    </source>
</evidence>
<comment type="caution">
    <text evidence="2">The sequence shown here is derived from an EMBL/GenBank/DDBJ whole genome shotgun (WGS) entry which is preliminary data.</text>
</comment>